<dbReference type="Ensembl" id="ENSAOCT00000003900.2">
    <property type="protein sequence ID" value="ENSAOCP00000006823.2"/>
    <property type="gene ID" value="ENSAOCG00000010508.2"/>
</dbReference>
<dbReference type="GO" id="GO:0003677">
    <property type="term" value="F:DNA binding"/>
    <property type="evidence" value="ECO:0007669"/>
    <property type="project" value="UniProtKB-KW"/>
</dbReference>
<reference evidence="10" key="3">
    <citation type="submission" date="2025-09" db="UniProtKB">
        <authorList>
            <consortium name="Ensembl"/>
        </authorList>
    </citation>
    <scope>IDENTIFICATION</scope>
</reference>
<feature type="domain" description="LEM" evidence="8">
    <location>
        <begin position="94"/>
        <end position="138"/>
    </location>
</feature>
<dbReference type="CDD" id="cd12935">
    <property type="entry name" value="LEM_like"/>
    <property type="match status" value="1"/>
</dbReference>
<feature type="compositionally biased region" description="Pro residues" evidence="6">
    <location>
        <begin position="177"/>
        <end position="187"/>
    </location>
</feature>
<dbReference type="InterPro" id="IPR013146">
    <property type="entry name" value="LEM-like_dom"/>
</dbReference>
<evidence type="ECO:0000259" key="9">
    <source>
        <dbReference type="PROSITE" id="PS50955"/>
    </source>
</evidence>
<evidence type="ECO:0000256" key="1">
    <source>
        <dbReference type="ARBA" id="ARBA00007744"/>
    </source>
</evidence>
<evidence type="ECO:0000256" key="3">
    <source>
        <dbReference type="ARBA" id="ARBA00022553"/>
    </source>
</evidence>
<feature type="region of interest" description="Disordered" evidence="6">
    <location>
        <begin position="479"/>
        <end position="502"/>
    </location>
</feature>
<feature type="region of interest" description="Disordered" evidence="6">
    <location>
        <begin position="61"/>
        <end position="87"/>
    </location>
</feature>
<feature type="domain" description="LEM-like" evidence="9">
    <location>
        <begin position="5"/>
        <end position="48"/>
    </location>
</feature>
<dbReference type="InterPro" id="IPR011015">
    <property type="entry name" value="LEM/LEM-like_dom_sf"/>
</dbReference>
<evidence type="ECO:0000256" key="2">
    <source>
        <dbReference type="ARBA" id="ARBA00022481"/>
    </source>
</evidence>
<feature type="compositionally biased region" description="Polar residues" evidence="6">
    <location>
        <begin position="201"/>
        <end position="216"/>
    </location>
</feature>
<accession>A0A3Q1AZS5</accession>
<evidence type="ECO:0008006" key="12">
    <source>
        <dbReference type="Google" id="ProtNLM"/>
    </source>
</evidence>
<dbReference type="InterPro" id="IPR051656">
    <property type="entry name" value="LEM_domain"/>
</dbReference>
<reference evidence="10" key="2">
    <citation type="submission" date="2025-08" db="UniProtKB">
        <authorList>
            <consortium name="Ensembl"/>
        </authorList>
    </citation>
    <scope>IDENTIFICATION</scope>
</reference>
<dbReference type="STRING" id="80972.ENSAOCP00000006823"/>
<dbReference type="GO" id="GO:0007084">
    <property type="term" value="P:mitotic nuclear membrane reassembly"/>
    <property type="evidence" value="ECO:0007669"/>
    <property type="project" value="Ensembl"/>
</dbReference>
<feature type="compositionally biased region" description="Low complexity" evidence="6">
    <location>
        <begin position="488"/>
        <end position="502"/>
    </location>
</feature>
<evidence type="ECO:0000256" key="7">
    <source>
        <dbReference type="SAM" id="Phobius"/>
    </source>
</evidence>
<keyword evidence="4" id="KW-0007">Acetylation</keyword>
<feature type="transmembrane region" description="Helical" evidence="7">
    <location>
        <begin position="533"/>
        <end position="551"/>
    </location>
</feature>
<keyword evidence="7" id="KW-0472">Membrane</keyword>
<dbReference type="PANTHER" id="PTHR12019">
    <property type="entry name" value="LAMINA-ASSOCIATED POLYPEPTIDE THYMOPOIETIN"/>
    <property type="match status" value="1"/>
</dbReference>
<dbReference type="SMART" id="SM01261">
    <property type="entry name" value="Thymopoietin"/>
    <property type="match status" value="1"/>
</dbReference>
<dbReference type="GO" id="GO:0000793">
    <property type="term" value="C:condensed chromosome"/>
    <property type="evidence" value="ECO:0007669"/>
    <property type="project" value="Ensembl"/>
</dbReference>
<keyword evidence="7" id="KW-0812">Transmembrane</keyword>
<dbReference type="AlphaFoldDB" id="A0A3Q1AZS5"/>
<dbReference type="PROSITE" id="PS50954">
    <property type="entry name" value="LEM"/>
    <property type="match status" value="1"/>
</dbReference>
<name>A0A3Q1AZS5_AMPOC</name>
<dbReference type="Gene3D" id="1.10.720.40">
    <property type="match status" value="2"/>
</dbReference>
<dbReference type="Proteomes" id="UP001501940">
    <property type="component" value="Chromosome 21"/>
</dbReference>
<dbReference type="Pfam" id="PF08198">
    <property type="entry name" value="Thymopoietin"/>
    <property type="match status" value="1"/>
</dbReference>
<feature type="compositionally biased region" description="Polar residues" evidence="6">
    <location>
        <begin position="260"/>
        <end position="269"/>
    </location>
</feature>
<dbReference type="GO" id="GO:0003682">
    <property type="term" value="F:chromatin binding"/>
    <property type="evidence" value="ECO:0007669"/>
    <property type="project" value="Ensembl"/>
</dbReference>
<keyword evidence="3" id="KW-0597">Phosphoprotein</keyword>
<keyword evidence="7" id="KW-1133">Transmembrane helix</keyword>
<dbReference type="CDD" id="cd12940">
    <property type="entry name" value="LEM_LAP2_LEMD1"/>
    <property type="match status" value="1"/>
</dbReference>
<dbReference type="PANTHER" id="PTHR12019:SF21">
    <property type="entry name" value="THYMOPOIETIN A"/>
    <property type="match status" value="1"/>
</dbReference>
<dbReference type="PROSITE" id="PS50955">
    <property type="entry name" value="LEM_LIKE"/>
    <property type="match status" value="1"/>
</dbReference>
<comment type="similarity">
    <text evidence="1">Belongs to the LEM family.</text>
</comment>
<protein>
    <recommendedName>
        <fullName evidence="12">Thymopoietin a</fullName>
    </recommendedName>
</protein>
<dbReference type="GO" id="GO:0042175">
    <property type="term" value="C:nuclear outer membrane-endoplasmic reticulum membrane network"/>
    <property type="evidence" value="ECO:0007669"/>
    <property type="project" value="Ensembl"/>
</dbReference>
<dbReference type="SUPFAM" id="SSF63451">
    <property type="entry name" value="LEM domain"/>
    <property type="match status" value="2"/>
</dbReference>
<evidence type="ECO:0000256" key="4">
    <source>
        <dbReference type="ARBA" id="ARBA00022990"/>
    </source>
</evidence>
<evidence type="ECO:0000256" key="6">
    <source>
        <dbReference type="SAM" id="MobiDB-lite"/>
    </source>
</evidence>
<dbReference type="Pfam" id="PF03020">
    <property type="entry name" value="LEM"/>
    <property type="match status" value="1"/>
</dbReference>
<evidence type="ECO:0000256" key="5">
    <source>
        <dbReference type="ARBA" id="ARBA00023125"/>
    </source>
</evidence>
<feature type="region of interest" description="Disordered" evidence="6">
    <location>
        <begin position="157"/>
        <end position="315"/>
    </location>
</feature>
<dbReference type="SMART" id="SM00540">
    <property type="entry name" value="LEM"/>
    <property type="match status" value="2"/>
</dbReference>
<evidence type="ECO:0000259" key="8">
    <source>
        <dbReference type="PROSITE" id="PS50954"/>
    </source>
</evidence>
<reference evidence="10 11" key="1">
    <citation type="submission" date="2022-01" db="EMBL/GenBank/DDBJ databases">
        <title>A chromosome-scale genome assembly of the false clownfish, Amphiprion ocellaris.</title>
        <authorList>
            <person name="Ryu T."/>
        </authorList>
    </citation>
    <scope>NUCLEOTIDE SEQUENCE [LARGE SCALE GENOMIC DNA]</scope>
</reference>
<keyword evidence="2" id="KW-0488">Methylation</keyword>
<dbReference type="FunFam" id="1.10.720.40:FF:000001">
    <property type="entry name" value="LEM domain containing 2, isoform CRA_a"/>
    <property type="match status" value="2"/>
</dbReference>
<organism evidence="10 11">
    <name type="scientific">Amphiprion ocellaris</name>
    <name type="common">Clown anemonefish</name>
    <dbReference type="NCBI Taxonomy" id="80972"/>
    <lineage>
        <taxon>Eukaryota</taxon>
        <taxon>Metazoa</taxon>
        <taxon>Chordata</taxon>
        <taxon>Craniata</taxon>
        <taxon>Vertebrata</taxon>
        <taxon>Euteleostomi</taxon>
        <taxon>Actinopterygii</taxon>
        <taxon>Neopterygii</taxon>
        <taxon>Teleostei</taxon>
        <taxon>Neoteleostei</taxon>
        <taxon>Acanthomorphata</taxon>
        <taxon>Ovalentaria</taxon>
        <taxon>Pomacentridae</taxon>
        <taxon>Amphiprion</taxon>
    </lineage>
</organism>
<sequence length="575" mass="63009">MPEYLDDPSVLTKDKLKSELLAHNVELPSGNHNKDVYVQLYLKNLTAQNQKHVTATTLDAFSSDEELPPPVVSSRSRSSGRKATRKTDKVQLDELDVTVLTDESLRDELIKHGMDVGPVVASTRKLYEKKLQKLLDDGPAPLPLPQLVLTDIQVNHNGNSESDLYSDKEDEVMEAPVPEPVAEPQPAPVVERPVRSRGKTPVTTRTHSSQHQTNNPLMDERDEQIVRRVKRRSRRFSQKPLQEEQLPQHLPKHDKDTSHKAASQLNTAQLKEPKPSAEAAVGQRQKATTVRPADRSKGLTGVQSPRQAVKPSRPSSFLVHLTKANQISFSPICDISPTETEKSDQCGSTLGSRSTEECVPPDVLLPHRHRQQKITSFLSTCSPVRTMDCVSALSKDVLVRQVEKIAASDQTPRVEEKDVLKQLFSNDINSPTGITATCRRPIRGAAGRPVVSSDLWNDENIILSPKTKTSNYSYTETHTVNRVPTLPPSSASSSSSSSSSSSFIPSASSSSSRLLSAAPPAGQTKAVRRSVSLWIKLFLLAIVAAFLFLVYQAMETNSINPFASPGTEMAAGSAA</sequence>
<dbReference type="InterPro" id="IPR003887">
    <property type="entry name" value="LEM_dom"/>
</dbReference>
<dbReference type="GeneTree" id="ENSGT00940000154098"/>
<evidence type="ECO:0000313" key="10">
    <source>
        <dbReference type="Ensembl" id="ENSAOCP00000006823.2"/>
    </source>
</evidence>
<keyword evidence="11" id="KW-1185">Reference proteome</keyword>
<feature type="compositionally biased region" description="Basic residues" evidence="6">
    <location>
        <begin position="227"/>
        <end position="237"/>
    </location>
</feature>
<evidence type="ECO:0000313" key="11">
    <source>
        <dbReference type="Proteomes" id="UP001501940"/>
    </source>
</evidence>
<dbReference type="GO" id="GO:0005635">
    <property type="term" value="C:nuclear envelope"/>
    <property type="evidence" value="ECO:0007669"/>
    <property type="project" value="UniProtKB-ARBA"/>
</dbReference>
<keyword evidence="5" id="KW-0238">DNA-binding</keyword>
<proteinExistence type="inferred from homology"/>